<dbReference type="OrthoDB" id="5425161at2759"/>
<proteinExistence type="predicted"/>
<keyword evidence="3" id="KW-1185">Reference proteome</keyword>
<evidence type="ECO:0000259" key="1">
    <source>
        <dbReference type="Pfam" id="PF03184"/>
    </source>
</evidence>
<dbReference type="AlphaFoldDB" id="A0A8K0FZL9"/>
<accession>A0A8K0FZL9</accession>
<dbReference type="GO" id="GO:0003676">
    <property type="term" value="F:nucleic acid binding"/>
    <property type="evidence" value="ECO:0007669"/>
    <property type="project" value="InterPro"/>
</dbReference>
<dbReference type="Pfam" id="PF03184">
    <property type="entry name" value="DDE_1"/>
    <property type="match status" value="1"/>
</dbReference>
<feature type="domain" description="DDE-1" evidence="1">
    <location>
        <begin position="18"/>
        <end position="83"/>
    </location>
</feature>
<dbReference type="EMBL" id="VTPC01090990">
    <property type="protein sequence ID" value="KAF2880274.1"/>
    <property type="molecule type" value="Genomic_DNA"/>
</dbReference>
<name>A0A8K0FZL9_IGNLU</name>
<evidence type="ECO:0000313" key="2">
    <source>
        <dbReference type="EMBL" id="KAF2880274.1"/>
    </source>
</evidence>
<evidence type="ECO:0000313" key="3">
    <source>
        <dbReference type="Proteomes" id="UP000801492"/>
    </source>
</evidence>
<dbReference type="InterPro" id="IPR004875">
    <property type="entry name" value="DDE_SF_endonuclease_dom"/>
</dbReference>
<gene>
    <name evidence="2" type="ORF">ILUMI_25897</name>
</gene>
<organism evidence="2 3">
    <name type="scientific">Ignelater luminosus</name>
    <name type="common">Cucubano</name>
    <name type="synonym">Pyrophorus luminosus</name>
    <dbReference type="NCBI Taxonomy" id="2038154"/>
    <lineage>
        <taxon>Eukaryota</taxon>
        <taxon>Metazoa</taxon>
        <taxon>Ecdysozoa</taxon>
        <taxon>Arthropoda</taxon>
        <taxon>Hexapoda</taxon>
        <taxon>Insecta</taxon>
        <taxon>Pterygota</taxon>
        <taxon>Neoptera</taxon>
        <taxon>Endopterygota</taxon>
        <taxon>Coleoptera</taxon>
        <taxon>Polyphaga</taxon>
        <taxon>Elateriformia</taxon>
        <taxon>Elateroidea</taxon>
        <taxon>Elateridae</taxon>
        <taxon>Agrypninae</taxon>
        <taxon>Pyrophorini</taxon>
        <taxon>Ignelater</taxon>
    </lineage>
</organism>
<sequence>MGHLPEPCGWLTRVVDQTESLFVQYLECFIKIVKPSRDEGTLLIVDNHKNHLSIEAIKLAKENGITILTFPPHTSYKFQPLDRTANPERPITMYDVSAVVGKAFQPAFTTRIIISGFKISDRPYETPTTDPEIATNLFASDAVGLQTPAAVADASHEDDKVTPEQKSAVLLWTPPKKKSLRWRNENLPRCR</sequence>
<reference evidence="2" key="1">
    <citation type="submission" date="2019-08" db="EMBL/GenBank/DDBJ databases">
        <title>The genome of the North American firefly Photinus pyralis.</title>
        <authorList>
            <consortium name="Photinus pyralis genome working group"/>
            <person name="Fallon T.R."/>
            <person name="Sander Lower S.E."/>
            <person name="Weng J.-K."/>
        </authorList>
    </citation>
    <scope>NUCLEOTIDE SEQUENCE</scope>
    <source>
        <strain evidence="2">TRF0915ILg1</strain>
        <tissue evidence="2">Whole body</tissue>
    </source>
</reference>
<comment type="caution">
    <text evidence="2">The sequence shown here is derived from an EMBL/GenBank/DDBJ whole genome shotgun (WGS) entry which is preliminary data.</text>
</comment>
<dbReference type="Proteomes" id="UP000801492">
    <property type="component" value="Unassembled WGS sequence"/>
</dbReference>
<protein>
    <recommendedName>
        <fullName evidence="1">DDE-1 domain-containing protein</fullName>
    </recommendedName>
</protein>